<evidence type="ECO:0000256" key="7">
    <source>
        <dbReference type="ARBA" id="ARBA00022741"/>
    </source>
</evidence>
<sequence length="478" mass="55435">MPIRTKLLINFVVLFIVLSSLSLFIFYNYHQTVKQYELIQERFFLLNDISQKSTQTYEAMDAFLNKKMKSDQELYEHHRQELLDAKQLLKLNFLNENNYIDTRNYQNMIESLVEESDIAVQAFLEDDIEVYSAKQKEAFMVVGFIQDQTLALLNNDLSMFNTYYDAINKRNDFLTLTVLFMSIATFSFGIFIAYLFSNSITSPIHQLTRTAREVANGKLDGPKLPESNDEIGFLSKTFNQMRTDLMYFVKQIKNKSEQDKLLKEMELKSLQSQINPHFLFNTLNTISKSALIEGSEHVFRLINSLAKLLRYNLGVMEKPVTLLDELSVVQEYFYIQKTRFDDRFDFSVNVSEECHTLKMPILTLQPLVENAFIHGLEPYEQKGLIEIEGYSEGDHIVLKIRDNGVGMEQETSKRLLDKLSERSYKSSGHSTGLGVKNVLRRLELFYQGNETVVIDSEVGRGTTIELTLPKNWEGRMDV</sequence>
<dbReference type="Pfam" id="PF00672">
    <property type="entry name" value="HAMP"/>
    <property type="match status" value="1"/>
</dbReference>
<name>A0A0B0IL17_9BACI</name>
<comment type="caution">
    <text evidence="15">The sequence shown here is derived from an EMBL/GenBank/DDBJ whole genome shotgun (WGS) entry which is preliminary data.</text>
</comment>
<evidence type="ECO:0000256" key="5">
    <source>
        <dbReference type="ARBA" id="ARBA00022553"/>
    </source>
</evidence>
<dbReference type="STRING" id="333138.LQ50_02445"/>
<evidence type="ECO:0000256" key="9">
    <source>
        <dbReference type="ARBA" id="ARBA00022840"/>
    </source>
</evidence>
<accession>A0A0B0IL17</accession>
<dbReference type="CDD" id="cd06225">
    <property type="entry name" value="HAMP"/>
    <property type="match status" value="1"/>
</dbReference>
<evidence type="ECO:0000313" key="15">
    <source>
        <dbReference type="EMBL" id="KHF41587.1"/>
    </source>
</evidence>
<dbReference type="EMBL" id="JRJU01000002">
    <property type="protein sequence ID" value="KHF41587.1"/>
    <property type="molecule type" value="Genomic_DNA"/>
</dbReference>
<protein>
    <recommendedName>
        <fullName evidence="3">histidine kinase</fullName>
        <ecNumber evidence="3">2.7.13.3</ecNumber>
    </recommendedName>
</protein>
<dbReference type="InterPro" id="IPR005467">
    <property type="entry name" value="His_kinase_dom"/>
</dbReference>
<comment type="subcellular location">
    <subcellularLocation>
        <location evidence="2">Cell membrane</location>
        <topology evidence="2">Multi-pass membrane protein</topology>
    </subcellularLocation>
</comment>
<evidence type="ECO:0000256" key="11">
    <source>
        <dbReference type="ARBA" id="ARBA00023136"/>
    </source>
</evidence>
<evidence type="ECO:0000256" key="4">
    <source>
        <dbReference type="ARBA" id="ARBA00022475"/>
    </source>
</evidence>
<evidence type="ECO:0000256" key="12">
    <source>
        <dbReference type="SAM" id="Phobius"/>
    </source>
</evidence>
<keyword evidence="8" id="KW-0418">Kinase</keyword>
<dbReference type="Gene3D" id="3.30.565.10">
    <property type="entry name" value="Histidine kinase-like ATPase, C-terminal domain"/>
    <property type="match status" value="1"/>
</dbReference>
<comment type="catalytic activity">
    <reaction evidence="1">
        <text>ATP + protein L-histidine = ADP + protein N-phospho-L-histidine.</text>
        <dbReference type="EC" id="2.7.13.3"/>
    </reaction>
</comment>
<proteinExistence type="predicted"/>
<evidence type="ECO:0000256" key="2">
    <source>
        <dbReference type="ARBA" id="ARBA00004651"/>
    </source>
</evidence>
<keyword evidence="10" id="KW-0902">Two-component regulatory system</keyword>
<dbReference type="InterPro" id="IPR003594">
    <property type="entry name" value="HATPase_dom"/>
</dbReference>
<keyword evidence="12" id="KW-1133">Transmembrane helix</keyword>
<keyword evidence="5" id="KW-0597">Phosphoprotein</keyword>
<dbReference type="Proteomes" id="UP000030832">
    <property type="component" value="Unassembled WGS sequence"/>
</dbReference>
<keyword evidence="4" id="KW-1003">Cell membrane</keyword>
<feature type="transmembrane region" description="Helical" evidence="12">
    <location>
        <begin position="7"/>
        <end position="27"/>
    </location>
</feature>
<dbReference type="PROSITE" id="PS50109">
    <property type="entry name" value="HIS_KIN"/>
    <property type="match status" value="1"/>
</dbReference>
<keyword evidence="7" id="KW-0547">Nucleotide-binding</keyword>
<dbReference type="Gene3D" id="6.10.340.10">
    <property type="match status" value="1"/>
</dbReference>
<dbReference type="GO" id="GO:0005886">
    <property type="term" value="C:plasma membrane"/>
    <property type="evidence" value="ECO:0007669"/>
    <property type="project" value="UniProtKB-SubCell"/>
</dbReference>
<reference evidence="15 16" key="1">
    <citation type="submission" date="2014-09" db="EMBL/GenBank/DDBJ databases">
        <title>Genome sequencing and annotation of Bacillus Okhensis strain Kh10-101T.</title>
        <authorList>
            <person name="Prakash J.S."/>
        </authorList>
    </citation>
    <scope>NUCLEOTIDE SEQUENCE [LARGE SCALE GENOMIC DNA]</scope>
    <source>
        <strain evidence="16">Kh10-101T</strain>
    </source>
</reference>
<dbReference type="GO" id="GO:0005524">
    <property type="term" value="F:ATP binding"/>
    <property type="evidence" value="ECO:0007669"/>
    <property type="project" value="UniProtKB-KW"/>
</dbReference>
<dbReference type="Pfam" id="PF02518">
    <property type="entry name" value="HATPase_c"/>
    <property type="match status" value="1"/>
</dbReference>
<evidence type="ECO:0000256" key="3">
    <source>
        <dbReference type="ARBA" id="ARBA00012438"/>
    </source>
</evidence>
<evidence type="ECO:0000256" key="6">
    <source>
        <dbReference type="ARBA" id="ARBA00022679"/>
    </source>
</evidence>
<keyword evidence="9" id="KW-0067">ATP-binding</keyword>
<feature type="domain" description="Histidine kinase" evidence="13">
    <location>
        <begin position="295"/>
        <end position="472"/>
    </location>
</feature>
<keyword evidence="6" id="KW-0808">Transferase</keyword>
<dbReference type="InterPro" id="IPR003660">
    <property type="entry name" value="HAMP_dom"/>
</dbReference>
<organism evidence="15 16">
    <name type="scientific">Halalkalibacter okhensis</name>
    <dbReference type="NCBI Taxonomy" id="333138"/>
    <lineage>
        <taxon>Bacteria</taxon>
        <taxon>Bacillati</taxon>
        <taxon>Bacillota</taxon>
        <taxon>Bacilli</taxon>
        <taxon>Bacillales</taxon>
        <taxon>Bacillaceae</taxon>
        <taxon>Halalkalibacter</taxon>
    </lineage>
</organism>
<dbReference type="PRINTS" id="PR00344">
    <property type="entry name" value="BCTRLSENSOR"/>
</dbReference>
<evidence type="ECO:0000313" key="16">
    <source>
        <dbReference type="Proteomes" id="UP000030832"/>
    </source>
</evidence>
<dbReference type="SUPFAM" id="SSF158472">
    <property type="entry name" value="HAMP domain-like"/>
    <property type="match status" value="1"/>
</dbReference>
<gene>
    <name evidence="15" type="ORF">LQ50_02445</name>
</gene>
<feature type="transmembrane region" description="Helical" evidence="12">
    <location>
        <begin position="173"/>
        <end position="196"/>
    </location>
</feature>
<evidence type="ECO:0000259" key="14">
    <source>
        <dbReference type="PROSITE" id="PS50885"/>
    </source>
</evidence>
<dbReference type="PANTHER" id="PTHR34220:SF7">
    <property type="entry name" value="SENSOR HISTIDINE KINASE YPDA"/>
    <property type="match status" value="1"/>
</dbReference>
<evidence type="ECO:0000256" key="1">
    <source>
        <dbReference type="ARBA" id="ARBA00000085"/>
    </source>
</evidence>
<dbReference type="Pfam" id="PF06580">
    <property type="entry name" value="His_kinase"/>
    <property type="match status" value="1"/>
</dbReference>
<dbReference type="AlphaFoldDB" id="A0A0B0IL17"/>
<dbReference type="GO" id="GO:0000155">
    <property type="term" value="F:phosphorelay sensor kinase activity"/>
    <property type="evidence" value="ECO:0007669"/>
    <property type="project" value="InterPro"/>
</dbReference>
<keyword evidence="11 12" id="KW-0472">Membrane</keyword>
<dbReference type="InterPro" id="IPR050640">
    <property type="entry name" value="Bact_2-comp_sensor_kinase"/>
</dbReference>
<dbReference type="PANTHER" id="PTHR34220">
    <property type="entry name" value="SENSOR HISTIDINE KINASE YPDA"/>
    <property type="match status" value="1"/>
</dbReference>
<feature type="domain" description="HAMP" evidence="14">
    <location>
        <begin position="198"/>
        <end position="250"/>
    </location>
</feature>
<dbReference type="InterPro" id="IPR010559">
    <property type="entry name" value="Sig_transdc_His_kin_internal"/>
</dbReference>
<evidence type="ECO:0000259" key="13">
    <source>
        <dbReference type="PROSITE" id="PS50109"/>
    </source>
</evidence>
<dbReference type="InterPro" id="IPR036890">
    <property type="entry name" value="HATPase_C_sf"/>
</dbReference>
<dbReference type="SMART" id="SM00304">
    <property type="entry name" value="HAMP"/>
    <property type="match status" value="1"/>
</dbReference>
<dbReference type="eggNOG" id="COG2972">
    <property type="taxonomic scope" value="Bacteria"/>
</dbReference>
<dbReference type="SUPFAM" id="SSF55874">
    <property type="entry name" value="ATPase domain of HSP90 chaperone/DNA topoisomerase II/histidine kinase"/>
    <property type="match status" value="1"/>
</dbReference>
<dbReference type="InterPro" id="IPR004358">
    <property type="entry name" value="Sig_transdc_His_kin-like_C"/>
</dbReference>
<dbReference type="EC" id="2.7.13.3" evidence="3"/>
<evidence type="ECO:0000256" key="10">
    <source>
        <dbReference type="ARBA" id="ARBA00023012"/>
    </source>
</evidence>
<evidence type="ECO:0000256" key="8">
    <source>
        <dbReference type="ARBA" id="ARBA00022777"/>
    </source>
</evidence>
<keyword evidence="16" id="KW-1185">Reference proteome</keyword>
<keyword evidence="12" id="KW-0812">Transmembrane</keyword>
<dbReference type="PROSITE" id="PS50885">
    <property type="entry name" value="HAMP"/>
    <property type="match status" value="1"/>
</dbReference>